<sequence length="133" mass="14801">MRSSTKTQARWMSERSVVDVISCDVTNSSEAFQFKCRAASSVTLLKLATRWSGANAENNIKFANLSAAIPRRVVHAIPTTASLEMIFHSHRNVFHSAKYFPQQTNSFTPLSLGAQALQITPQMQKDPLLAMFI</sequence>
<comment type="caution">
    <text evidence="1">The sequence shown here is derived from an EMBL/GenBank/DDBJ whole genome shotgun (WGS) entry which is preliminary data.</text>
</comment>
<dbReference type="Proteomes" id="UP000663880">
    <property type="component" value="Unassembled WGS sequence"/>
</dbReference>
<reference evidence="1" key="1">
    <citation type="submission" date="2021-02" db="EMBL/GenBank/DDBJ databases">
        <authorList>
            <person name="Steward A R."/>
        </authorList>
    </citation>
    <scope>NUCLEOTIDE SEQUENCE</scope>
</reference>
<organism evidence="1 2">
    <name type="scientific">Pieris macdunnoughi</name>
    <dbReference type="NCBI Taxonomy" id="345717"/>
    <lineage>
        <taxon>Eukaryota</taxon>
        <taxon>Metazoa</taxon>
        <taxon>Ecdysozoa</taxon>
        <taxon>Arthropoda</taxon>
        <taxon>Hexapoda</taxon>
        <taxon>Insecta</taxon>
        <taxon>Pterygota</taxon>
        <taxon>Neoptera</taxon>
        <taxon>Endopterygota</taxon>
        <taxon>Lepidoptera</taxon>
        <taxon>Glossata</taxon>
        <taxon>Ditrysia</taxon>
        <taxon>Papilionoidea</taxon>
        <taxon>Pieridae</taxon>
        <taxon>Pierinae</taxon>
        <taxon>Pieris</taxon>
    </lineage>
</organism>
<dbReference type="EMBL" id="CAJOBZ010000032">
    <property type="protein sequence ID" value="CAF4894334.1"/>
    <property type="molecule type" value="Genomic_DNA"/>
</dbReference>
<accession>A0A821URN8</accession>
<evidence type="ECO:0000313" key="2">
    <source>
        <dbReference type="Proteomes" id="UP000663880"/>
    </source>
</evidence>
<name>A0A821URN8_9NEOP</name>
<protein>
    <submittedName>
        <fullName evidence="1">Uncharacterized protein</fullName>
    </submittedName>
</protein>
<keyword evidence="2" id="KW-1185">Reference proteome</keyword>
<evidence type="ECO:0000313" key="1">
    <source>
        <dbReference type="EMBL" id="CAF4894334.1"/>
    </source>
</evidence>
<dbReference type="AlphaFoldDB" id="A0A821URN8"/>
<gene>
    <name evidence="1" type="ORF">PMACD_LOCUS10749</name>
</gene>
<proteinExistence type="predicted"/>